<dbReference type="GO" id="GO:0009308">
    <property type="term" value="P:amine metabolic process"/>
    <property type="evidence" value="ECO:0007669"/>
    <property type="project" value="UniProtKB-UniRule"/>
</dbReference>
<dbReference type="GO" id="GO:0005507">
    <property type="term" value="F:copper ion binding"/>
    <property type="evidence" value="ECO:0007669"/>
    <property type="project" value="InterPro"/>
</dbReference>
<evidence type="ECO:0000256" key="1">
    <source>
        <dbReference type="PIRSR" id="PIRSR600269-51"/>
    </source>
</evidence>
<proteinExistence type="inferred from homology"/>
<feature type="modified residue" description="2',4',5'-topaquinone" evidence="1">
    <location>
        <position position="58"/>
    </location>
</feature>
<keyword evidence="2" id="KW-0186">Copper</keyword>
<dbReference type="Pfam" id="PF01179">
    <property type="entry name" value="Cu_amine_oxid"/>
    <property type="match status" value="1"/>
</dbReference>
<accession>A0AAV4BR98</accession>
<feature type="compositionally biased region" description="Polar residues" evidence="3">
    <location>
        <begin position="333"/>
        <end position="343"/>
    </location>
</feature>
<dbReference type="Proteomes" id="UP000735302">
    <property type="component" value="Unassembled WGS sequence"/>
</dbReference>
<dbReference type="GO" id="GO:0005886">
    <property type="term" value="C:plasma membrane"/>
    <property type="evidence" value="ECO:0007669"/>
    <property type="project" value="TreeGrafter"/>
</dbReference>
<evidence type="ECO:0000313" key="5">
    <source>
        <dbReference type="EMBL" id="GFO23001.1"/>
    </source>
</evidence>
<dbReference type="InterPro" id="IPR015798">
    <property type="entry name" value="Cu_amine_oxidase_C"/>
</dbReference>
<feature type="compositionally biased region" description="Basic and acidic residues" evidence="3">
    <location>
        <begin position="350"/>
        <end position="366"/>
    </location>
</feature>
<gene>
    <name evidence="5" type="ORF">PoB_004950600</name>
</gene>
<comment type="PTM">
    <text evidence="1 2">Topaquinone (TPQ) is generated by copper-dependent autoxidation of a specific tyrosyl residue.</text>
</comment>
<dbReference type="InterPro" id="IPR036460">
    <property type="entry name" value="Cu_amine_oxidase_C_sf"/>
</dbReference>
<dbReference type="PROSITE" id="PS01165">
    <property type="entry name" value="COPPER_AMINE_OXID_2"/>
    <property type="match status" value="1"/>
</dbReference>
<comment type="similarity">
    <text evidence="2">Belongs to the copper/topaquinone oxidase family.</text>
</comment>
<keyword evidence="2" id="KW-0479">Metal-binding</keyword>
<evidence type="ECO:0000256" key="2">
    <source>
        <dbReference type="RuleBase" id="RU000672"/>
    </source>
</evidence>
<keyword evidence="1 2" id="KW-0801">TPQ</keyword>
<evidence type="ECO:0000313" key="6">
    <source>
        <dbReference type="Proteomes" id="UP000735302"/>
    </source>
</evidence>
<dbReference type="Gene3D" id="2.70.98.20">
    <property type="entry name" value="Copper amine oxidase, catalytic domain"/>
    <property type="match status" value="1"/>
</dbReference>
<dbReference type="EMBL" id="BLXT01005495">
    <property type="protein sequence ID" value="GFO23001.1"/>
    <property type="molecule type" value="Genomic_DNA"/>
</dbReference>
<dbReference type="GO" id="GO:0048038">
    <property type="term" value="F:quinone binding"/>
    <property type="evidence" value="ECO:0007669"/>
    <property type="project" value="InterPro"/>
</dbReference>
<feature type="compositionally biased region" description="Basic and acidic residues" evidence="3">
    <location>
        <begin position="322"/>
        <end position="332"/>
    </location>
</feature>
<dbReference type="PANTHER" id="PTHR10638">
    <property type="entry name" value="COPPER AMINE OXIDASE"/>
    <property type="match status" value="1"/>
</dbReference>
<feature type="domain" description="Copper amine oxidase catalytic" evidence="4">
    <location>
        <begin position="3"/>
        <end position="306"/>
    </location>
</feature>
<dbReference type="SUPFAM" id="SSF49998">
    <property type="entry name" value="Amine oxidase catalytic domain"/>
    <property type="match status" value="1"/>
</dbReference>
<name>A0AAV4BR98_9GAST</name>
<organism evidence="5 6">
    <name type="scientific">Plakobranchus ocellatus</name>
    <dbReference type="NCBI Taxonomy" id="259542"/>
    <lineage>
        <taxon>Eukaryota</taxon>
        <taxon>Metazoa</taxon>
        <taxon>Spiralia</taxon>
        <taxon>Lophotrochozoa</taxon>
        <taxon>Mollusca</taxon>
        <taxon>Gastropoda</taxon>
        <taxon>Heterobranchia</taxon>
        <taxon>Euthyneura</taxon>
        <taxon>Panpulmonata</taxon>
        <taxon>Sacoglossa</taxon>
        <taxon>Placobranchoidea</taxon>
        <taxon>Plakobranchidae</taxon>
        <taxon>Plakobranchus</taxon>
    </lineage>
</organism>
<dbReference type="GO" id="GO:0008131">
    <property type="term" value="F:primary methylamine oxidase activity"/>
    <property type="evidence" value="ECO:0007669"/>
    <property type="project" value="InterPro"/>
</dbReference>
<evidence type="ECO:0000259" key="4">
    <source>
        <dbReference type="Pfam" id="PF01179"/>
    </source>
</evidence>
<dbReference type="InterPro" id="IPR000269">
    <property type="entry name" value="Cu_amine_oxidase"/>
</dbReference>
<dbReference type="PANTHER" id="PTHR10638:SF20">
    <property type="entry name" value="AMINE OXIDASE"/>
    <property type="match status" value="1"/>
</dbReference>
<keyword evidence="2" id="KW-0560">Oxidoreductase</keyword>
<comment type="cofactor">
    <cofactor evidence="2">
        <name>Cu cation</name>
        <dbReference type="ChEBI" id="CHEBI:23378"/>
    </cofactor>
    <text evidence="2">Contains 1 topaquinone per subunit.</text>
</comment>
<sequence>MNQHAAEPGRYDAVFCLFEHNNGYPLRRHLEYSKPLGYYGGMLDSVLTLRSALVVGNYDYIIDFIFHQNGALETRLMSTGYIQSNVFRDVERLYGFRIEENILGNLHHHIFHLKADLDVGGRSNRYETLNFERMDTHLTWNASLPYSQTKFSTSLKRKEQDALYDFDFEHPKDHIVYNNANENKWGEKRAYRIHLSGMSKNLIPEGLYNEKAISWARNQIAVTKQKDEEFCSSSNYAMQDTLDPVVDFSKFYADNEKIIDKDLVFWLTLGLHHIPHTEDLPVTPTAGNHLTAFLLPYNYFLECPSMGSRDAIFVGYNDPKDPTKGVRVERNGNSRNQCITPKSTLEEDLEKNPDQVLESRRQQPTL</sequence>
<comment type="caution">
    <text evidence="5">The sequence shown here is derived from an EMBL/GenBank/DDBJ whole genome shotgun (WGS) entry which is preliminary data.</text>
</comment>
<keyword evidence="6" id="KW-1185">Reference proteome</keyword>
<dbReference type="EC" id="1.4.3.-" evidence="2"/>
<dbReference type="PRINTS" id="PR00766">
    <property type="entry name" value="CUDAOXIDASE"/>
</dbReference>
<reference evidence="5 6" key="1">
    <citation type="journal article" date="2021" name="Elife">
        <title>Chloroplast acquisition without the gene transfer in kleptoplastic sea slugs, Plakobranchus ocellatus.</title>
        <authorList>
            <person name="Maeda T."/>
            <person name="Takahashi S."/>
            <person name="Yoshida T."/>
            <person name="Shimamura S."/>
            <person name="Takaki Y."/>
            <person name="Nagai Y."/>
            <person name="Toyoda A."/>
            <person name="Suzuki Y."/>
            <person name="Arimoto A."/>
            <person name="Ishii H."/>
            <person name="Satoh N."/>
            <person name="Nishiyama T."/>
            <person name="Hasebe M."/>
            <person name="Maruyama T."/>
            <person name="Minagawa J."/>
            <person name="Obokata J."/>
            <person name="Shigenobu S."/>
        </authorList>
    </citation>
    <scope>NUCLEOTIDE SEQUENCE [LARGE SCALE GENOMIC DNA]</scope>
</reference>
<dbReference type="AlphaFoldDB" id="A0AAV4BR98"/>
<dbReference type="InterPro" id="IPR049947">
    <property type="entry name" value="Cu_Am_Ox_Cu-bd"/>
</dbReference>
<evidence type="ECO:0000256" key="3">
    <source>
        <dbReference type="SAM" id="MobiDB-lite"/>
    </source>
</evidence>
<feature type="region of interest" description="Disordered" evidence="3">
    <location>
        <begin position="322"/>
        <end position="366"/>
    </location>
</feature>
<protein>
    <recommendedName>
        <fullName evidence="2">Amine oxidase</fullName>
        <ecNumber evidence="2">1.4.3.-</ecNumber>
    </recommendedName>
</protein>